<evidence type="ECO:0000313" key="1">
    <source>
        <dbReference type="EMBL" id="RVW96757.1"/>
    </source>
</evidence>
<proteinExistence type="predicted"/>
<reference evidence="1 2" key="1">
    <citation type="journal article" date="2018" name="PLoS Genet.">
        <title>Population sequencing reveals clonal diversity and ancestral inbreeding in the grapevine cultivar Chardonnay.</title>
        <authorList>
            <person name="Roach M.J."/>
            <person name="Johnson D.L."/>
            <person name="Bohlmann J."/>
            <person name="van Vuuren H.J."/>
            <person name="Jones S.J."/>
            <person name="Pretorius I.S."/>
            <person name="Schmidt S.A."/>
            <person name="Borneman A.R."/>
        </authorList>
    </citation>
    <scope>NUCLEOTIDE SEQUENCE [LARGE SCALE GENOMIC DNA]</scope>
    <source>
        <strain evidence="2">cv. Chardonnay</strain>
        <tissue evidence="1">Leaf</tissue>
    </source>
</reference>
<dbReference type="Proteomes" id="UP000288805">
    <property type="component" value="Unassembled WGS sequence"/>
</dbReference>
<comment type="caution">
    <text evidence="1">The sequence shown here is derived from an EMBL/GenBank/DDBJ whole genome shotgun (WGS) entry which is preliminary data.</text>
</comment>
<evidence type="ECO:0000313" key="2">
    <source>
        <dbReference type="Proteomes" id="UP000288805"/>
    </source>
</evidence>
<gene>
    <name evidence="1" type="ORF">CK203_026069</name>
</gene>
<dbReference type="EMBL" id="QGNW01000105">
    <property type="protein sequence ID" value="RVW96757.1"/>
    <property type="molecule type" value="Genomic_DNA"/>
</dbReference>
<protein>
    <submittedName>
        <fullName evidence="1">Uncharacterized protein</fullName>
    </submittedName>
</protein>
<accession>A0A438IJ64</accession>
<name>A0A438IJ64_VITVI</name>
<dbReference type="AlphaFoldDB" id="A0A438IJ64"/>
<sequence>MASSTLASLASMLAKASRDLSFLPWPRAVCSISRPRVCSLVSSMLEPDMLPLLCPPPRSAKALATQKLKKLGINETLWNLGGFLTTQDYSRMSYIILGHGEAHLNQLVTLSCLIKRAARRGFLTGCRIRGRGGDGVQITHMLAEISIWIRMKFAGGKSRECRVVGSRTRLQSGSASFHLLGVLLGCSAQIDGSLGWCGGKDTEETSPVEEAIHF</sequence>
<organism evidence="1 2">
    <name type="scientific">Vitis vinifera</name>
    <name type="common">Grape</name>
    <dbReference type="NCBI Taxonomy" id="29760"/>
    <lineage>
        <taxon>Eukaryota</taxon>
        <taxon>Viridiplantae</taxon>
        <taxon>Streptophyta</taxon>
        <taxon>Embryophyta</taxon>
        <taxon>Tracheophyta</taxon>
        <taxon>Spermatophyta</taxon>
        <taxon>Magnoliopsida</taxon>
        <taxon>eudicotyledons</taxon>
        <taxon>Gunneridae</taxon>
        <taxon>Pentapetalae</taxon>
        <taxon>rosids</taxon>
        <taxon>Vitales</taxon>
        <taxon>Vitaceae</taxon>
        <taxon>Viteae</taxon>
        <taxon>Vitis</taxon>
    </lineage>
</organism>